<evidence type="ECO:0000313" key="3">
    <source>
        <dbReference type="Proteomes" id="UP000824280"/>
    </source>
</evidence>
<keyword evidence="1" id="KW-1133">Transmembrane helix</keyword>
<dbReference type="EMBL" id="CP081297">
    <property type="protein sequence ID" value="QZD88017.1"/>
    <property type="molecule type" value="Genomic_DNA"/>
</dbReference>
<gene>
    <name evidence="2" type="ORF">K3166_04885</name>
</gene>
<evidence type="ECO:0008006" key="4">
    <source>
        <dbReference type="Google" id="ProtNLM"/>
    </source>
</evidence>
<protein>
    <recommendedName>
        <fullName evidence="4">Metal-dependent hydrolase</fullName>
    </recommendedName>
</protein>
<keyword evidence="3" id="KW-1185">Reference proteome</keyword>
<evidence type="ECO:0000256" key="1">
    <source>
        <dbReference type="SAM" id="Phobius"/>
    </source>
</evidence>
<feature type="transmembrane region" description="Helical" evidence="1">
    <location>
        <begin position="64"/>
        <end position="84"/>
    </location>
</feature>
<organism evidence="2 3">
    <name type="scientific">Qipengyuania psychrotolerans</name>
    <dbReference type="NCBI Taxonomy" id="2867238"/>
    <lineage>
        <taxon>Bacteria</taxon>
        <taxon>Pseudomonadati</taxon>
        <taxon>Pseudomonadota</taxon>
        <taxon>Alphaproteobacteria</taxon>
        <taxon>Sphingomonadales</taxon>
        <taxon>Erythrobacteraceae</taxon>
        <taxon>Qipengyuania</taxon>
    </lineage>
</organism>
<keyword evidence="1" id="KW-0472">Membrane</keyword>
<feature type="transmembrane region" description="Helical" evidence="1">
    <location>
        <begin position="185"/>
        <end position="208"/>
    </location>
</feature>
<name>A0ABX8ZGA1_9SPHN</name>
<feature type="transmembrane region" description="Helical" evidence="1">
    <location>
        <begin position="25"/>
        <end position="44"/>
    </location>
</feature>
<feature type="transmembrane region" description="Helical" evidence="1">
    <location>
        <begin position="130"/>
        <end position="152"/>
    </location>
</feature>
<dbReference type="RefSeq" id="WP_221423551.1">
    <property type="nucleotide sequence ID" value="NZ_CP081297.1"/>
</dbReference>
<evidence type="ECO:0000313" key="2">
    <source>
        <dbReference type="EMBL" id="QZD88017.1"/>
    </source>
</evidence>
<keyword evidence="1" id="KW-0812">Transmembrane</keyword>
<proteinExistence type="predicted"/>
<feature type="transmembrane region" description="Helical" evidence="1">
    <location>
        <begin position="159"/>
        <end position="179"/>
    </location>
</feature>
<accession>A0ABX8ZGA1</accession>
<dbReference type="Proteomes" id="UP000824280">
    <property type="component" value="Chromosome"/>
</dbReference>
<sequence>MFIGHFAPALAACAATEEAPKLGTMFIAAQLTDWAFFLFAMGGIEHLRLTPGITAMNPLDFYHYPLTHSLAGTSAFAIGFALIVGIALRNFIAATWAGLVVMSHWVLDFVSHQPDLTIAGGEKHYGLGLWNYPIAAIVVELLIIGLAFWWYVRRTKGPIVPPLVLLAFMLVFQAVNWFGPEPQTVGIPFLATGLAAFAILTLIASWVASTRWHRNEVGLHRASPPL</sequence>
<reference evidence="2 3" key="1">
    <citation type="submission" date="2021-08" db="EMBL/GenBank/DDBJ databases">
        <title>Comparative Genomics Analysis of the Genus Qipengyuania Reveals Extensive Genetic Diversity and Metabolic Versatility, Including the Description of Fifteen Novel Species.</title>
        <authorList>
            <person name="Liu Y."/>
        </authorList>
    </citation>
    <scope>NUCLEOTIDE SEQUENCE [LARGE SCALE GENOMIC DNA]</scope>
    <source>
        <strain evidence="2 3">1XM2-8</strain>
    </source>
</reference>
<feature type="transmembrane region" description="Helical" evidence="1">
    <location>
        <begin position="91"/>
        <end position="110"/>
    </location>
</feature>